<comment type="similarity">
    <text evidence="1 7">Belongs to the universal ribosomal protein uL18 family.</text>
</comment>
<keyword evidence="9" id="KW-1185">Reference proteome</keyword>
<dbReference type="NCBIfam" id="TIGR00060">
    <property type="entry name" value="L18_bact"/>
    <property type="match status" value="1"/>
</dbReference>
<dbReference type="AlphaFoldDB" id="A0A328IKD9"/>
<name>A0A328IKD9_9MOLU</name>
<evidence type="ECO:0000313" key="8">
    <source>
        <dbReference type="EMBL" id="RAM57770.1"/>
    </source>
</evidence>
<dbReference type="GO" id="GO:0005737">
    <property type="term" value="C:cytoplasm"/>
    <property type="evidence" value="ECO:0007669"/>
    <property type="project" value="UniProtKB-ARBA"/>
</dbReference>
<dbReference type="InterPro" id="IPR005484">
    <property type="entry name" value="Ribosomal_uL18_bac/plant/anim"/>
</dbReference>
<evidence type="ECO:0000313" key="9">
    <source>
        <dbReference type="Proteomes" id="UP000249343"/>
    </source>
</evidence>
<dbReference type="EMBL" id="JHUK01000003">
    <property type="protein sequence ID" value="RAM57770.1"/>
    <property type="molecule type" value="Genomic_DNA"/>
</dbReference>
<dbReference type="GO" id="GO:1990904">
    <property type="term" value="C:ribonucleoprotein complex"/>
    <property type="evidence" value="ECO:0007669"/>
    <property type="project" value="UniProtKB-KW"/>
</dbReference>
<dbReference type="Pfam" id="PF00861">
    <property type="entry name" value="Ribosomal_L18p"/>
    <property type="match status" value="1"/>
</dbReference>
<keyword evidence="2 7" id="KW-0699">rRNA-binding</keyword>
<sequence>MINKKSSFILRKKRHIRLRKKVIGTKERPRLSVFYSNRYFYVQIIDDQNKVTLCSAHSKEIKANVVNIKVATDIGRVIAKKALQKGIIHIVFDRGGYLFHGRIKALADIVRKEGLKF</sequence>
<dbReference type="PANTHER" id="PTHR12899:SF3">
    <property type="entry name" value="LARGE RIBOSOMAL SUBUNIT PROTEIN UL18M"/>
    <property type="match status" value="1"/>
</dbReference>
<dbReference type="InterPro" id="IPR004389">
    <property type="entry name" value="Ribosomal_uL18_bac-type"/>
</dbReference>
<dbReference type="SUPFAM" id="SSF53137">
    <property type="entry name" value="Translational machinery components"/>
    <property type="match status" value="1"/>
</dbReference>
<accession>A0A328IKD9</accession>
<keyword evidence="3 7" id="KW-0694">RNA-binding</keyword>
<dbReference type="PANTHER" id="PTHR12899">
    <property type="entry name" value="39S RIBOSOMAL PROTEIN L18, MITOCHONDRIAL"/>
    <property type="match status" value="1"/>
</dbReference>
<dbReference type="Proteomes" id="UP000249343">
    <property type="component" value="Unassembled WGS sequence"/>
</dbReference>
<dbReference type="FunFam" id="3.30.420.100:FF:000001">
    <property type="entry name" value="50S ribosomal protein L18"/>
    <property type="match status" value="1"/>
</dbReference>
<evidence type="ECO:0000256" key="3">
    <source>
        <dbReference type="ARBA" id="ARBA00022884"/>
    </source>
</evidence>
<dbReference type="CDD" id="cd00432">
    <property type="entry name" value="Ribosomal_L18_L5e"/>
    <property type="match status" value="1"/>
</dbReference>
<dbReference type="HAMAP" id="MF_01337_B">
    <property type="entry name" value="Ribosomal_uL18_B"/>
    <property type="match status" value="1"/>
</dbReference>
<dbReference type="InterPro" id="IPR057268">
    <property type="entry name" value="Ribosomal_L18"/>
</dbReference>
<evidence type="ECO:0000256" key="6">
    <source>
        <dbReference type="ARBA" id="ARBA00035197"/>
    </source>
</evidence>
<evidence type="ECO:0000256" key="5">
    <source>
        <dbReference type="ARBA" id="ARBA00023274"/>
    </source>
</evidence>
<dbReference type="RefSeq" id="WP_111961302.1">
    <property type="nucleotide sequence ID" value="NZ_JHUK01000003.1"/>
</dbReference>
<keyword evidence="5 7" id="KW-0687">Ribonucleoprotein</keyword>
<evidence type="ECO:0000256" key="4">
    <source>
        <dbReference type="ARBA" id="ARBA00022980"/>
    </source>
</evidence>
<reference evidence="8 9" key="1">
    <citation type="submission" date="2014-04" db="EMBL/GenBank/DDBJ databases">
        <title>Genome study of Napier grass stunt phytoplasma.</title>
        <authorList>
            <person name="Kawicha P."/>
            <person name="Dickinson M."/>
            <person name="Hodgetts J."/>
        </authorList>
    </citation>
    <scope>NUCLEOTIDE SEQUENCE [LARGE SCALE GENOMIC DNA]</scope>
    <source>
        <strain evidence="8 9">NGS-S10</strain>
    </source>
</reference>
<gene>
    <name evidence="7" type="primary">rplR</name>
    <name evidence="8" type="ORF">DH96_01570</name>
</gene>
<dbReference type="GO" id="GO:0008097">
    <property type="term" value="F:5S rRNA binding"/>
    <property type="evidence" value="ECO:0007669"/>
    <property type="project" value="TreeGrafter"/>
</dbReference>
<proteinExistence type="inferred from homology"/>
<comment type="subunit">
    <text evidence="7">Part of the 50S ribosomal subunit; part of the 5S rRNA/L5/L18/L25 subcomplex. Contacts the 5S and 23S rRNAs.</text>
</comment>
<dbReference type="GO" id="GO:0006412">
    <property type="term" value="P:translation"/>
    <property type="evidence" value="ECO:0007669"/>
    <property type="project" value="UniProtKB-UniRule"/>
</dbReference>
<comment type="caution">
    <text evidence="8">The sequence shown here is derived from an EMBL/GenBank/DDBJ whole genome shotgun (WGS) entry which is preliminary data.</text>
</comment>
<organism evidence="8 9">
    <name type="scientific">Candidatus Phytoplasma oryzae</name>
    <dbReference type="NCBI Taxonomy" id="203274"/>
    <lineage>
        <taxon>Bacteria</taxon>
        <taxon>Bacillati</taxon>
        <taxon>Mycoplasmatota</taxon>
        <taxon>Mollicutes</taxon>
        <taxon>Acholeplasmatales</taxon>
        <taxon>Acholeplasmataceae</taxon>
        <taxon>Candidatus Phytoplasma</taxon>
        <taxon>16SrXI (Rice yellow dwarf group)</taxon>
    </lineage>
</organism>
<dbReference type="GO" id="GO:0003735">
    <property type="term" value="F:structural constituent of ribosome"/>
    <property type="evidence" value="ECO:0007669"/>
    <property type="project" value="InterPro"/>
</dbReference>
<evidence type="ECO:0000256" key="2">
    <source>
        <dbReference type="ARBA" id="ARBA00022730"/>
    </source>
</evidence>
<evidence type="ECO:0000256" key="1">
    <source>
        <dbReference type="ARBA" id="ARBA00007116"/>
    </source>
</evidence>
<evidence type="ECO:0000256" key="7">
    <source>
        <dbReference type="HAMAP-Rule" id="MF_01337"/>
    </source>
</evidence>
<keyword evidence="4 7" id="KW-0689">Ribosomal protein</keyword>
<comment type="function">
    <text evidence="7">This is one of the proteins that bind and probably mediate the attachment of the 5S RNA into the large ribosomal subunit, where it forms part of the central protuberance.</text>
</comment>
<dbReference type="GO" id="GO:0005840">
    <property type="term" value="C:ribosome"/>
    <property type="evidence" value="ECO:0007669"/>
    <property type="project" value="UniProtKB-KW"/>
</dbReference>
<protein>
    <recommendedName>
        <fullName evidence="6 7">Large ribosomal subunit protein uL18</fullName>
    </recommendedName>
</protein>
<dbReference type="Gene3D" id="3.30.420.100">
    <property type="match status" value="1"/>
</dbReference>